<dbReference type="Pfam" id="PF00098">
    <property type="entry name" value="zf-CCHC"/>
    <property type="match status" value="1"/>
</dbReference>
<evidence type="ECO:0000256" key="6">
    <source>
        <dbReference type="ARBA" id="ARBA00022801"/>
    </source>
</evidence>
<feature type="domain" description="CCHC-type" evidence="12">
    <location>
        <begin position="264"/>
        <end position="279"/>
    </location>
</feature>
<dbReference type="FunFam" id="3.40.50.12390:FF:000001">
    <property type="entry name" value="5'-3' exoribonuclease"/>
    <property type="match status" value="1"/>
</dbReference>
<dbReference type="Proteomes" id="UP000030645">
    <property type="component" value="Unassembled WGS sequence"/>
</dbReference>
<evidence type="ECO:0000256" key="4">
    <source>
        <dbReference type="ARBA" id="ARBA00022723"/>
    </source>
</evidence>
<evidence type="ECO:0000256" key="7">
    <source>
        <dbReference type="ARBA" id="ARBA00022833"/>
    </source>
</evidence>
<name>W9QSW6_9ROSA</name>
<dbReference type="InterPro" id="IPR027073">
    <property type="entry name" value="5_3_exoribonuclease"/>
</dbReference>
<dbReference type="PANTHER" id="PTHR12341:SF74">
    <property type="entry name" value="5'-3' EXORIBONUCLEASE 4"/>
    <property type="match status" value="1"/>
</dbReference>
<dbReference type="SUPFAM" id="SSF57756">
    <property type="entry name" value="Retrovirus zinc finger-like domains"/>
    <property type="match status" value="1"/>
</dbReference>
<accession>W9QSW6</accession>
<evidence type="ECO:0000256" key="5">
    <source>
        <dbReference type="ARBA" id="ARBA00022771"/>
    </source>
</evidence>
<dbReference type="InterPro" id="IPR041412">
    <property type="entry name" value="Xrn1_helical"/>
</dbReference>
<dbReference type="CDD" id="cd18673">
    <property type="entry name" value="PIN_XRN1-2-like"/>
    <property type="match status" value="1"/>
</dbReference>
<keyword evidence="2 9" id="KW-0507">mRNA processing</keyword>
<dbReference type="KEGG" id="mnt:21389622"/>
<dbReference type="InterPro" id="IPR017151">
    <property type="entry name" value="Xrn2/3/4"/>
</dbReference>
<evidence type="ECO:0000256" key="9">
    <source>
        <dbReference type="PIRNR" id="PIRNR037239"/>
    </source>
</evidence>
<dbReference type="FunFam" id="3.40.50.12390:FF:000003">
    <property type="entry name" value="5'-3' exoribonuclease"/>
    <property type="match status" value="1"/>
</dbReference>
<evidence type="ECO:0000256" key="10">
    <source>
        <dbReference type="PROSITE-ProRule" id="PRU00047"/>
    </source>
</evidence>
<dbReference type="SMART" id="SM00343">
    <property type="entry name" value="ZnF_C2HC"/>
    <property type="match status" value="1"/>
</dbReference>
<gene>
    <name evidence="13" type="ORF">L484_006183</name>
</gene>
<dbReference type="InterPro" id="IPR004859">
    <property type="entry name" value="Xrn1_N"/>
</dbReference>
<dbReference type="STRING" id="981085.W9QSW6"/>
<sequence length="957" mass="109891">MGVPAFYRWLADRYPLSISDVVEEEPKEDSNGIPMPIDVSKPNPNGLEFDNLYLDMNGLIHPCFHPEGKPAPATYNDVFKSIFEYIDHLFSLVRPRKLLYLAIDGVAPRAKMNQQRSRRFRAAKDAAEAAAEEERLKKEFEDEERNLTLTEKSETSDSNVITPGTQFMAVLSVALQYYIQSRLNRNPGWRSTKVILSDSNVPGEGEHKIMTYIRLQRNLPGFDPNTRHCLYGLDADLIMLSLATHEIHFSILRELITLPGQQEKCFVCGQIGHLAAECRGKPDDPLDWNVVDETPIHKRKYQFLNIWVLREYLQYELDIPDPPFDIDFERVVDDFVLLCFFVGNDFLPHMPTLEIREGAINLLMHVYRREFAAMGGYLTDAGEVLLDRVEHFIQSVAVYEDQIFQKRARIQQAIENNGEMRRAKREANGEQQTLVVEKAPVVDKVKLGEPGYKERYYAEKFGVSTPEKIDEVRKDTVLKYVEGLCWVCQYYYQGVCSWKWYYPYHYAPFASDLKDLMELEITFFIGEPFKPFEQLMGTLPAASSSALPEKYRNLMTDPSSPIYAFYPPDVEIDMNGKRFSWQGVAKLPFIDERKLLGAIRKLESTLTEEEQIRNSVMNDLFYVHRAHPLASQIYIYYQLNHRMPQFTRVPCAIDTNASGGMNGYLWLCERSWMRNVVPSPISGFQDIEHNQVLTIAYLNPAAHRHIPKPPNGVFMPEKILNPIDIKPFPVLWHEDNSRRNQYRERQQVSGAITGPQLGEAAHRLVKNSLNLKSNDSHSGLWEQPPSRNFPGSYPVTRSRPAGPSGYERGFRQDPNAYCDNYFTPQGHMGRPRFPVSNGTQNFRTPDRTHNQEQHRNMRAGMSALTMEDNVRARSPALMSPRMPNSGNSSNTFRQFLQNTGALPAPPPKWIDKAVTANGGMYTGRQETILHDRQAKKAYQIKTQTPPDSMNHGEQERL</sequence>
<dbReference type="eggNOG" id="KOG2044">
    <property type="taxonomic scope" value="Eukaryota"/>
</dbReference>
<dbReference type="GO" id="GO:0004534">
    <property type="term" value="F:5'-3' RNA exonuclease activity"/>
    <property type="evidence" value="ECO:0007669"/>
    <property type="project" value="UniProtKB-UniRule"/>
</dbReference>
<dbReference type="PIRSF" id="PIRSF037239">
    <property type="entry name" value="Exonuclease_Xrn2"/>
    <property type="match status" value="1"/>
</dbReference>
<dbReference type="InterPro" id="IPR001878">
    <property type="entry name" value="Znf_CCHC"/>
</dbReference>
<keyword evidence="8 9" id="KW-0269">Exonuclease</keyword>
<dbReference type="FunFam" id="1.25.40.1050:FF:000002">
    <property type="entry name" value="5'-3' exoribonuclease"/>
    <property type="match status" value="1"/>
</dbReference>
<dbReference type="Pfam" id="PF17846">
    <property type="entry name" value="XRN_M"/>
    <property type="match status" value="1"/>
</dbReference>
<comment type="function">
    <text evidence="9">Possesses 5'-&gt;3' exoribonuclease activity. Acts as an endogenous post-transcriptional gene silencing (PTGS) suppressor.</text>
</comment>
<keyword evidence="4" id="KW-0479">Metal-binding</keyword>
<dbReference type="GO" id="GO:0000956">
    <property type="term" value="P:nuclear-transcribed mRNA catabolic process"/>
    <property type="evidence" value="ECO:0007669"/>
    <property type="project" value="TreeGrafter"/>
</dbReference>
<reference evidence="14" key="1">
    <citation type="submission" date="2013-01" db="EMBL/GenBank/DDBJ databases">
        <title>Draft Genome Sequence of a Mulberry Tree, Morus notabilis C.K. Schneid.</title>
        <authorList>
            <person name="He N."/>
            <person name="Zhao S."/>
        </authorList>
    </citation>
    <scope>NUCLEOTIDE SEQUENCE</scope>
</reference>
<evidence type="ECO:0000259" key="12">
    <source>
        <dbReference type="PROSITE" id="PS50158"/>
    </source>
</evidence>
<evidence type="ECO:0000256" key="3">
    <source>
        <dbReference type="ARBA" id="ARBA00022722"/>
    </source>
</evidence>
<comment type="similarity">
    <text evidence="1 9">Belongs to the 5'-3' exonuclease family. XRN2/RAT1 subfamily.</text>
</comment>
<evidence type="ECO:0000256" key="8">
    <source>
        <dbReference type="ARBA" id="ARBA00022839"/>
    </source>
</evidence>
<evidence type="ECO:0000256" key="1">
    <source>
        <dbReference type="ARBA" id="ARBA00006994"/>
    </source>
</evidence>
<proteinExistence type="inferred from homology"/>
<feature type="region of interest" description="Disordered" evidence="11">
    <location>
        <begin position="133"/>
        <end position="158"/>
    </location>
</feature>
<keyword evidence="7" id="KW-0862">Zinc</keyword>
<keyword evidence="5 10" id="KW-0863">Zinc-finger</keyword>
<evidence type="ECO:0000313" key="14">
    <source>
        <dbReference type="Proteomes" id="UP000030645"/>
    </source>
</evidence>
<dbReference type="EMBL" id="KE343715">
    <property type="protein sequence ID" value="EXB39214.1"/>
    <property type="molecule type" value="Genomic_DNA"/>
</dbReference>
<dbReference type="GO" id="GO:0006397">
    <property type="term" value="P:mRNA processing"/>
    <property type="evidence" value="ECO:0007669"/>
    <property type="project" value="UniProtKB-UniRule"/>
</dbReference>
<evidence type="ECO:0000313" key="13">
    <source>
        <dbReference type="EMBL" id="EXB39214.1"/>
    </source>
</evidence>
<dbReference type="Pfam" id="PF03159">
    <property type="entry name" value="XRN_N"/>
    <property type="match status" value="1"/>
</dbReference>
<dbReference type="OrthoDB" id="372487at2759"/>
<dbReference type="GO" id="GO:0005634">
    <property type="term" value="C:nucleus"/>
    <property type="evidence" value="ECO:0007669"/>
    <property type="project" value="InterPro"/>
</dbReference>
<evidence type="ECO:0000256" key="2">
    <source>
        <dbReference type="ARBA" id="ARBA00022664"/>
    </source>
</evidence>
<dbReference type="InterPro" id="IPR036875">
    <property type="entry name" value="Znf_CCHC_sf"/>
</dbReference>
<dbReference type="Gene3D" id="1.25.40.1050">
    <property type="match status" value="1"/>
</dbReference>
<dbReference type="EC" id="3.1.13.-" evidence="9"/>
<dbReference type="AlphaFoldDB" id="W9QSW6"/>
<protein>
    <recommendedName>
        <fullName evidence="9">5'-3' exoribonuclease</fullName>
        <ecNumber evidence="9">3.1.13.-</ecNumber>
    </recommendedName>
</protein>
<dbReference type="GO" id="GO:0010587">
    <property type="term" value="P:miRNA catabolic process"/>
    <property type="evidence" value="ECO:0007669"/>
    <property type="project" value="UniProtKB-ARBA"/>
</dbReference>
<dbReference type="GO" id="GO:0003723">
    <property type="term" value="F:RNA binding"/>
    <property type="evidence" value="ECO:0007669"/>
    <property type="project" value="TreeGrafter"/>
</dbReference>
<keyword evidence="6 9" id="KW-0378">Hydrolase</keyword>
<keyword evidence="3 9" id="KW-0540">Nuclease</keyword>
<dbReference type="PROSITE" id="PS50158">
    <property type="entry name" value="ZF_CCHC"/>
    <property type="match status" value="1"/>
</dbReference>
<dbReference type="Gene3D" id="3.40.50.12390">
    <property type="match status" value="2"/>
</dbReference>
<dbReference type="PANTHER" id="PTHR12341">
    <property type="entry name" value="5'-&gt;3' EXORIBONUCLEASE"/>
    <property type="match status" value="1"/>
</dbReference>
<organism evidence="13 14">
    <name type="scientific">Morus notabilis</name>
    <dbReference type="NCBI Taxonomy" id="981085"/>
    <lineage>
        <taxon>Eukaryota</taxon>
        <taxon>Viridiplantae</taxon>
        <taxon>Streptophyta</taxon>
        <taxon>Embryophyta</taxon>
        <taxon>Tracheophyta</taxon>
        <taxon>Spermatophyta</taxon>
        <taxon>Magnoliopsida</taxon>
        <taxon>eudicotyledons</taxon>
        <taxon>Gunneridae</taxon>
        <taxon>Pentapetalae</taxon>
        <taxon>rosids</taxon>
        <taxon>fabids</taxon>
        <taxon>Rosales</taxon>
        <taxon>Moraceae</taxon>
        <taxon>Moreae</taxon>
        <taxon>Morus</taxon>
    </lineage>
</organism>
<dbReference type="GO" id="GO:0008270">
    <property type="term" value="F:zinc ion binding"/>
    <property type="evidence" value="ECO:0007669"/>
    <property type="project" value="UniProtKB-KW"/>
</dbReference>
<feature type="region of interest" description="Disordered" evidence="11">
    <location>
        <begin position="774"/>
        <end position="810"/>
    </location>
</feature>
<keyword evidence="14" id="KW-1185">Reference proteome</keyword>
<evidence type="ECO:0000256" key="11">
    <source>
        <dbReference type="SAM" id="MobiDB-lite"/>
    </source>
</evidence>